<keyword evidence="1" id="KW-0472">Membrane</keyword>
<protein>
    <submittedName>
        <fullName evidence="2">Membrane protein</fullName>
    </submittedName>
</protein>
<comment type="caution">
    <text evidence="2">The sequence shown here is derived from an EMBL/GenBank/DDBJ whole genome shotgun (WGS) entry which is preliminary data.</text>
</comment>
<dbReference type="RefSeq" id="WP_039249822.1">
    <property type="nucleotide sequence ID" value="NZ_JDRX01000013.1"/>
</dbReference>
<dbReference type="EMBL" id="JDRX01000013">
    <property type="protein sequence ID" value="KGN02145.1"/>
    <property type="molecule type" value="Genomic_DNA"/>
</dbReference>
<feature type="transmembrane region" description="Helical" evidence="1">
    <location>
        <begin position="123"/>
        <end position="144"/>
    </location>
</feature>
<keyword evidence="1" id="KW-1133">Transmembrane helix</keyword>
<evidence type="ECO:0000313" key="2">
    <source>
        <dbReference type="EMBL" id="KGN02145.1"/>
    </source>
</evidence>
<proteinExistence type="predicted"/>
<dbReference type="Proteomes" id="UP000030016">
    <property type="component" value="Unassembled WGS sequence"/>
</dbReference>
<gene>
    <name evidence="2" type="ORF">Z969_06880</name>
</gene>
<evidence type="ECO:0000313" key="3">
    <source>
        <dbReference type="Proteomes" id="UP000030016"/>
    </source>
</evidence>
<keyword evidence="1" id="KW-0812">Transmembrane</keyword>
<feature type="transmembrane region" description="Helical" evidence="1">
    <location>
        <begin position="17"/>
        <end position="41"/>
    </location>
</feature>
<feature type="transmembrane region" description="Helical" evidence="1">
    <location>
        <begin position="75"/>
        <end position="92"/>
    </location>
</feature>
<dbReference type="InterPro" id="IPR009476">
    <property type="entry name" value="DUF1097"/>
</dbReference>
<dbReference type="AlphaFoldDB" id="A0AA89CRN3"/>
<evidence type="ECO:0000256" key="1">
    <source>
        <dbReference type="SAM" id="Phobius"/>
    </source>
</evidence>
<feature type="transmembrane region" description="Helical" evidence="1">
    <location>
        <begin position="99"/>
        <end position="117"/>
    </location>
</feature>
<sequence>MSSIFTGALSVGILSWFWAYISAKLGFITWVGFIGCTSYFASGGEFKGLKKSLICNMSGVLWAMMIIKGSNAFNFAQAGAIFTGIFSFVMCYQSRNKYLTFIPGAFMGACSTFGANADYKSVIISLFLGALVGYFSDLGGKFLYKHFGKIK</sequence>
<reference evidence="2 3" key="1">
    <citation type="submission" date="2014-01" db="EMBL/GenBank/DDBJ databases">
        <title>Plasmidome dynamics in the species complex Clostridium novyi sensu lato converts strains of independent lineages into distinctly different pathogens.</title>
        <authorList>
            <person name="Skarin H."/>
            <person name="Segerman B."/>
        </authorList>
    </citation>
    <scope>NUCLEOTIDE SEQUENCE [LARGE SCALE GENOMIC DNA]</scope>
    <source>
        <strain evidence="2 3">4570</strain>
    </source>
</reference>
<name>A0AA89CRN3_CLONO</name>
<dbReference type="Pfam" id="PF06496">
    <property type="entry name" value="DUF1097"/>
    <property type="match status" value="1"/>
</dbReference>
<organism evidence="2 3">
    <name type="scientific">Clostridium novyi A str. 4570</name>
    <dbReference type="NCBI Taxonomy" id="1444290"/>
    <lineage>
        <taxon>Bacteria</taxon>
        <taxon>Bacillati</taxon>
        <taxon>Bacillota</taxon>
        <taxon>Clostridia</taxon>
        <taxon>Eubacteriales</taxon>
        <taxon>Clostridiaceae</taxon>
        <taxon>Clostridium</taxon>
    </lineage>
</organism>
<accession>A0AA89CRN3</accession>